<evidence type="ECO:0000313" key="1">
    <source>
        <dbReference type="EMBL" id="MBB5329369.1"/>
    </source>
</evidence>
<protein>
    <submittedName>
        <fullName evidence="1">Uncharacterized protein</fullName>
    </submittedName>
</protein>
<comment type="caution">
    <text evidence="1">The sequence shown here is derived from an EMBL/GenBank/DDBJ whole genome shotgun (WGS) entry which is preliminary data.</text>
</comment>
<name>A0A9X0QFN1_9BACT</name>
<dbReference type="AlphaFoldDB" id="A0A9X0QFN1"/>
<dbReference type="EMBL" id="JACHEB010000006">
    <property type="protein sequence ID" value="MBB5329369.1"/>
    <property type="molecule type" value="Genomic_DNA"/>
</dbReference>
<evidence type="ECO:0000313" key="2">
    <source>
        <dbReference type="Proteomes" id="UP000535182"/>
    </source>
</evidence>
<organism evidence="1 2">
    <name type="scientific">Tunturiibacter gelidiferens</name>
    <dbReference type="NCBI Taxonomy" id="3069689"/>
    <lineage>
        <taxon>Bacteria</taxon>
        <taxon>Pseudomonadati</taxon>
        <taxon>Acidobacteriota</taxon>
        <taxon>Terriglobia</taxon>
        <taxon>Terriglobales</taxon>
        <taxon>Acidobacteriaceae</taxon>
        <taxon>Tunturiibacter</taxon>
    </lineage>
</organism>
<sequence length="163" mass="18865">MRNDGNPFRNQGCDLCRDNPIFRLLQNNAYVLEDRPVPGRPAVLACVNILNVIENLTTNPPPWLCGIRSPKTKSGQAGGVNCYLNERFKDQLFRKAYKNYTITPLVCMSVNARTIRLFLKKMVFSKTLENRITADPKLKFPFEWASRYVPRARRDACMPIWKR</sequence>
<dbReference type="Proteomes" id="UP000535182">
    <property type="component" value="Unassembled WGS sequence"/>
</dbReference>
<keyword evidence="2" id="KW-1185">Reference proteome</keyword>
<proteinExistence type="predicted"/>
<accession>A0A9X0QFN1</accession>
<reference evidence="1 2" key="1">
    <citation type="submission" date="2020-08" db="EMBL/GenBank/DDBJ databases">
        <title>Genomic Encyclopedia of Type Strains, Phase IV (KMG-V): Genome sequencing to study the core and pangenomes of soil and plant-associated prokaryotes.</title>
        <authorList>
            <person name="Whitman W."/>
        </authorList>
    </citation>
    <scope>NUCLEOTIDE SEQUENCE [LARGE SCALE GENOMIC DNA]</scope>
    <source>
        <strain evidence="1 2">X5P2</strain>
    </source>
</reference>
<gene>
    <name evidence="1" type="ORF">HDF14_002987</name>
</gene>